<accession>A0AAD7GQ01</accession>
<dbReference type="SUPFAM" id="SSF51182">
    <property type="entry name" value="RmlC-like cupins"/>
    <property type="match status" value="1"/>
</dbReference>
<dbReference type="EMBL" id="JARKIB010000555">
    <property type="protein sequence ID" value="KAJ7700289.1"/>
    <property type="molecule type" value="Genomic_DNA"/>
</dbReference>
<dbReference type="Proteomes" id="UP001215598">
    <property type="component" value="Unassembled WGS sequence"/>
</dbReference>
<protein>
    <submittedName>
        <fullName evidence="1">Uncharacterized protein</fullName>
    </submittedName>
</protein>
<dbReference type="AlphaFoldDB" id="A0AAD7GQ01"/>
<evidence type="ECO:0000313" key="1">
    <source>
        <dbReference type="EMBL" id="KAJ7700289.1"/>
    </source>
</evidence>
<dbReference type="InterPro" id="IPR014710">
    <property type="entry name" value="RmlC-like_jellyroll"/>
</dbReference>
<proteinExistence type="predicted"/>
<name>A0AAD7GQ01_9AGAR</name>
<organism evidence="1 2">
    <name type="scientific">Mycena metata</name>
    <dbReference type="NCBI Taxonomy" id="1033252"/>
    <lineage>
        <taxon>Eukaryota</taxon>
        <taxon>Fungi</taxon>
        <taxon>Dikarya</taxon>
        <taxon>Basidiomycota</taxon>
        <taxon>Agaricomycotina</taxon>
        <taxon>Agaricomycetes</taxon>
        <taxon>Agaricomycetidae</taxon>
        <taxon>Agaricales</taxon>
        <taxon>Marasmiineae</taxon>
        <taxon>Mycenaceae</taxon>
        <taxon>Mycena</taxon>
    </lineage>
</organism>
<dbReference type="PANTHER" id="PTHR36156">
    <property type="entry name" value="SLR2101 PROTEIN"/>
    <property type="match status" value="1"/>
</dbReference>
<comment type="caution">
    <text evidence="1">The sequence shown here is derived from an EMBL/GenBank/DDBJ whole genome shotgun (WGS) entry which is preliminary data.</text>
</comment>
<dbReference type="InterPro" id="IPR047142">
    <property type="entry name" value="OryJ/VirC-like"/>
</dbReference>
<evidence type="ECO:0000313" key="2">
    <source>
        <dbReference type="Proteomes" id="UP001215598"/>
    </source>
</evidence>
<dbReference type="InterPro" id="IPR011051">
    <property type="entry name" value="RmlC_Cupin_sf"/>
</dbReference>
<sequence>MSSTKAPFPPVRRVVTGHTSAGKSTVIADTIELARPWGDPESIPRVHDLHYTEGSPAVIDAEITKGEWVDEIKLHPELVSGMGSTFRCWDMPPGDVTPMHRTVTLDYAVVFKGTVILELEDGERVTLTEGVTQLIYVHLSQAHGPYLLTRLLYILRSIYLYLL</sequence>
<gene>
    <name evidence="1" type="ORF">B0H16DRAFT_1642825</name>
</gene>
<dbReference type="PANTHER" id="PTHR36156:SF2">
    <property type="entry name" value="CUPIN TYPE-2 DOMAIN-CONTAINING PROTEIN"/>
    <property type="match status" value="1"/>
</dbReference>
<reference evidence="1" key="1">
    <citation type="submission" date="2023-03" db="EMBL/GenBank/DDBJ databases">
        <title>Massive genome expansion in bonnet fungi (Mycena s.s.) driven by repeated elements and novel gene families across ecological guilds.</title>
        <authorList>
            <consortium name="Lawrence Berkeley National Laboratory"/>
            <person name="Harder C.B."/>
            <person name="Miyauchi S."/>
            <person name="Viragh M."/>
            <person name="Kuo A."/>
            <person name="Thoen E."/>
            <person name="Andreopoulos B."/>
            <person name="Lu D."/>
            <person name="Skrede I."/>
            <person name="Drula E."/>
            <person name="Henrissat B."/>
            <person name="Morin E."/>
            <person name="Kohler A."/>
            <person name="Barry K."/>
            <person name="LaButti K."/>
            <person name="Morin E."/>
            <person name="Salamov A."/>
            <person name="Lipzen A."/>
            <person name="Mereny Z."/>
            <person name="Hegedus B."/>
            <person name="Baldrian P."/>
            <person name="Stursova M."/>
            <person name="Weitz H."/>
            <person name="Taylor A."/>
            <person name="Grigoriev I.V."/>
            <person name="Nagy L.G."/>
            <person name="Martin F."/>
            <person name="Kauserud H."/>
        </authorList>
    </citation>
    <scope>NUCLEOTIDE SEQUENCE</scope>
    <source>
        <strain evidence="1">CBHHK182m</strain>
    </source>
</reference>
<keyword evidence="2" id="KW-1185">Reference proteome</keyword>
<dbReference type="Gene3D" id="2.60.120.10">
    <property type="entry name" value="Jelly Rolls"/>
    <property type="match status" value="1"/>
</dbReference>